<reference evidence="1 2" key="1">
    <citation type="submission" date="2020-04" db="EMBL/GenBank/DDBJ databases">
        <title>Genome sequencing of novel species.</title>
        <authorList>
            <person name="Heo J."/>
            <person name="Kim S.-J."/>
            <person name="Kim J.-S."/>
            <person name="Hong S.-B."/>
            <person name="Kwon S.-W."/>
        </authorList>
    </citation>
    <scope>NUCLEOTIDE SEQUENCE [LARGE SCALE GENOMIC DNA]</scope>
    <source>
        <strain evidence="1 2">F39-2</strain>
    </source>
</reference>
<gene>
    <name evidence="1" type="ORF">HH214_08900</name>
</gene>
<dbReference type="AlphaFoldDB" id="A0A7L5E6I2"/>
<accession>A0A7L5E6I2</accession>
<dbReference type="EMBL" id="CP051682">
    <property type="protein sequence ID" value="QJD95986.1"/>
    <property type="molecule type" value="Genomic_DNA"/>
</dbReference>
<protein>
    <submittedName>
        <fullName evidence="1">Uncharacterized protein</fullName>
    </submittedName>
</protein>
<name>A0A7L5E6I2_9SPHI</name>
<keyword evidence="2" id="KW-1185">Reference proteome</keyword>
<dbReference type="KEGG" id="mrob:HH214_08900"/>
<organism evidence="1 2">
    <name type="scientific">Mucilaginibacter robiniae</name>
    <dbReference type="NCBI Taxonomy" id="2728022"/>
    <lineage>
        <taxon>Bacteria</taxon>
        <taxon>Pseudomonadati</taxon>
        <taxon>Bacteroidota</taxon>
        <taxon>Sphingobacteriia</taxon>
        <taxon>Sphingobacteriales</taxon>
        <taxon>Sphingobacteriaceae</taxon>
        <taxon>Mucilaginibacter</taxon>
    </lineage>
</organism>
<evidence type="ECO:0000313" key="1">
    <source>
        <dbReference type="EMBL" id="QJD95986.1"/>
    </source>
</evidence>
<dbReference type="Proteomes" id="UP000503278">
    <property type="component" value="Chromosome"/>
</dbReference>
<evidence type="ECO:0000313" key="2">
    <source>
        <dbReference type="Proteomes" id="UP000503278"/>
    </source>
</evidence>
<dbReference type="RefSeq" id="WP_169607003.1">
    <property type="nucleotide sequence ID" value="NZ_CP051682.1"/>
</dbReference>
<proteinExistence type="predicted"/>
<sequence>MSILNNKTEKEALKIMAAALKHFEKLEPYFMNAEDSFKARLAENALRTLIEANGYTVVHRIGKGMKLVRIPNR</sequence>